<protein>
    <submittedName>
        <fullName evidence="3">Uncharacterized protein</fullName>
    </submittedName>
</protein>
<keyword evidence="2" id="KW-0812">Transmembrane</keyword>
<dbReference type="EMBL" id="DF845479">
    <property type="protein sequence ID" value="GAT49422.1"/>
    <property type="molecule type" value="Genomic_DNA"/>
</dbReference>
<feature type="transmembrane region" description="Helical" evidence="2">
    <location>
        <begin position="123"/>
        <end position="145"/>
    </location>
</feature>
<keyword evidence="4" id="KW-1185">Reference proteome</keyword>
<reference evidence="3" key="1">
    <citation type="submission" date="2014-09" db="EMBL/GenBank/DDBJ databases">
        <title>Genome sequence of the luminous mushroom Mycena chlorophos for searching fungal bioluminescence genes.</title>
        <authorList>
            <person name="Tanaka Y."/>
            <person name="Kasuga D."/>
            <person name="Oba Y."/>
            <person name="Hase S."/>
            <person name="Sato K."/>
            <person name="Oba Y."/>
            <person name="Sakakibara Y."/>
        </authorList>
    </citation>
    <scope>NUCLEOTIDE SEQUENCE</scope>
</reference>
<keyword evidence="2" id="KW-1133">Transmembrane helix</keyword>
<sequence length="229" mass="24699">MSRSKPESDTALTSGTQRQTTLLSTITSYLVWNIEVFQSTSAVDFEYTPPALVAATELLADTTVSNLPGGNLTWNASMITTLETLVSNTVFSVLTLDPAQTIDGLCSFSDNSPRFSYNARRLWLIYGLGLGLAFVVDVIGVTALWRNGFGAGGDFRDMLVSTRNSGLDGPETVKEIQDGSLRLRFGRLRKPNGEYAFAEPDSLVREGEEDVGMSDDEGKGFVGTAESSA</sequence>
<gene>
    <name evidence="3" type="ORF">MCHLO_06736</name>
</gene>
<organism evidence="3 4">
    <name type="scientific">Mycena chlorophos</name>
    <name type="common">Agaric fungus</name>
    <name type="synonym">Agaricus chlorophos</name>
    <dbReference type="NCBI Taxonomy" id="658473"/>
    <lineage>
        <taxon>Eukaryota</taxon>
        <taxon>Fungi</taxon>
        <taxon>Dikarya</taxon>
        <taxon>Basidiomycota</taxon>
        <taxon>Agaricomycotina</taxon>
        <taxon>Agaricomycetes</taxon>
        <taxon>Agaricomycetidae</taxon>
        <taxon>Agaricales</taxon>
        <taxon>Marasmiineae</taxon>
        <taxon>Mycenaceae</taxon>
        <taxon>Mycena</taxon>
    </lineage>
</organism>
<proteinExistence type="predicted"/>
<dbReference type="Proteomes" id="UP000815677">
    <property type="component" value="Unassembled WGS sequence"/>
</dbReference>
<evidence type="ECO:0000256" key="1">
    <source>
        <dbReference type="SAM" id="MobiDB-lite"/>
    </source>
</evidence>
<name>A0ABQ0LEG8_MYCCL</name>
<accession>A0ABQ0LEG8</accession>
<evidence type="ECO:0000313" key="3">
    <source>
        <dbReference type="EMBL" id="GAT49422.1"/>
    </source>
</evidence>
<evidence type="ECO:0000313" key="4">
    <source>
        <dbReference type="Proteomes" id="UP000815677"/>
    </source>
</evidence>
<keyword evidence="2" id="KW-0472">Membrane</keyword>
<feature type="region of interest" description="Disordered" evidence="1">
    <location>
        <begin position="201"/>
        <end position="229"/>
    </location>
</feature>
<evidence type="ECO:0000256" key="2">
    <source>
        <dbReference type="SAM" id="Phobius"/>
    </source>
</evidence>